<dbReference type="PROSITE" id="PS50941">
    <property type="entry name" value="CHIT_BIND_I_2"/>
    <property type="match status" value="1"/>
</dbReference>
<dbReference type="OrthoDB" id="672071at2759"/>
<feature type="domain" description="Chitin-binding type-1" evidence="6">
    <location>
        <begin position="38"/>
        <end position="78"/>
    </location>
</feature>
<feature type="disulfide bond" evidence="4">
    <location>
        <begin position="72"/>
        <end position="76"/>
    </location>
</feature>
<evidence type="ECO:0000259" key="6">
    <source>
        <dbReference type="PROSITE" id="PS50941"/>
    </source>
</evidence>
<feature type="disulfide bond" evidence="4">
    <location>
        <begin position="48"/>
        <end position="60"/>
    </location>
</feature>
<dbReference type="PANTHER" id="PTHR47849">
    <property type="entry name" value="CHITIN-BINDING LECTIN 1"/>
    <property type="match status" value="1"/>
</dbReference>
<evidence type="ECO:0000256" key="4">
    <source>
        <dbReference type="PROSITE-ProRule" id="PRU00261"/>
    </source>
</evidence>
<dbReference type="Proteomes" id="UP000824120">
    <property type="component" value="Chromosome 3"/>
</dbReference>
<dbReference type="InterPro" id="IPR018371">
    <property type="entry name" value="Chitin-binding_1_CS"/>
</dbReference>
<keyword evidence="3 4" id="KW-1015">Disulfide bond</keyword>
<dbReference type="GO" id="GO:0008061">
    <property type="term" value="F:chitin binding"/>
    <property type="evidence" value="ECO:0007669"/>
    <property type="project" value="UniProtKB-UniRule"/>
</dbReference>
<dbReference type="Gene3D" id="3.30.60.10">
    <property type="entry name" value="Endochitinase-like"/>
    <property type="match status" value="1"/>
</dbReference>
<comment type="caution">
    <text evidence="4">Lacks conserved residue(s) required for the propagation of feature annotation.</text>
</comment>
<dbReference type="PANTHER" id="PTHR47849:SF8">
    <property type="entry name" value="LECTIN"/>
    <property type="match status" value="1"/>
</dbReference>
<keyword evidence="2 5" id="KW-0732">Signal</keyword>
<feature type="chain" id="PRO_5039905220" description="Chitin-binding type-1 domain-containing protein" evidence="5">
    <location>
        <begin position="22"/>
        <end position="94"/>
    </location>
</feature>
<dbReference type="PROSITE" id="PS00026">
    <property type="entry name" value="CHIT_BIND_I_1"/>
    <property type="match status" value="1"/>
</dbReference>
<dbReference type="InterPro" id="IPR001002">
    <property type="entry name" value="Chitin-bd_1"/>
</dbReference>
<keyword evidence="8" id="KW-1185">Reference proteome</keyword>
<name>A0A9J6A1Y1_SOLCO</name>
<dbReference type="Pfam" id="PF00187">
    <property type="entry name" value="Chitin_bind_1"/>
    <property type="match status" value="1"/>
</dbReference>
<comment type="caution">
    <text evidence="7">The sequence shown here is derived from an EMBL/GenBank/DDBJ whole genome shotgun (WGS) entry which is preliminary data.</text>
</comment>
<evidence type="ECO:0000313" key="8">
    <source>
        <dbReference type="Proteomes" id="UP000824120"/>
    </source>
</evidence>
<dbReference type="EMBL" id="JACXVP010000003">
    <property type="protein sequence ID" value="KAG5618581.1"/>
    <property type="molecule type" value="Genomic_DNA"/>
</dbReference>
<keyword evidence="1 4" id="KW-0147">Chitin-binding</keyword>
<evidence type="ECO:0000256" key="2">
    <source>
        <dbReference type="ARBA" id="ARBA00022729"/>
    </source>
</evidence>
<gene>
    <name evidence="7" type="ORF">H5410_018405</name>
</gene>
<accession>A0A9J6A1Y1</accession>
<dbReference type="PRINTS" id="PR00451">
    <property type="entry name" value="CHITINBINDNG"/>
</dbReference>
<evidence type="ECO:0000256" key="5">
    <source>
        <dbReference type="SAM" id="SignalP"/>
    </source>
</evidence>
<reference evidence="7 8" key="1">
    <citation type="submission" date="2020-09" db="EMBL/GenBank/DDBJ databases">
        <title>De no assembly of potato wild relative species, Solanum commersonii.</title>
        <authorList>
            <person name="Cho K."/>
        </authorList>
    </citation>
    <scope>NUCLEOTIDE SEQUENCE [LARGE SCALE GENOMIC DNA]</scope>
    <source>
        <strain evidence="7">LZ3.2</strain>
        <tissue evidence="7">Leaf</tissue>
    </source>
</reference>
<dbReference type="InterPro" id="IPR036861">
    <property type="entry name" value="Endochitinase-like_sf"/>
</dbReference>
<proteinExistence type="predicted"/>
<dbReference type="SUPFAM" id="SSF57016">
    <property type="entry name" value="Plant lectins/antimicrobial peptides"/>
    <property type="match status" value="1"/>
</dbReference>
<dbReference type="SMART" id="SM00270">
    <property type="entry name" value="ChtBD1"/>
    <property type="match status" value="1"/>
</dbReference>
<evidence type="ECO:0000313" key="7">
    <source>
        <dbReference type="EMBL" id="KAG5618581.1"/>
    </source>
</evidence>
<sequence>MRGSAICLLVLVGLFLLKVSADDAETRVSVEGVLRQEERECEAGVKECPDDECCSKWGWCGVTERYCGRDFCQSQCLDQTNVNRMRGIQSFFNK</sequence>
<dbReference type="AlphaFoldDB" id="A0A9J6A1Y1"/>
<feature type="signal peptide" evidence="5">
    <location>
        <begin position="1"/>
        <end position="21"/>
    </location>
</feature>
<feature type="disulfide bond" evidence="4">
    <location>
        <begin position="53"/>
        <end position="67"/>
    </location>
</feature>
<protein>
    <recommendedName>
        <fullName evidence="6">Chitin-binding type-1 domain-containing protein</fullName>
    </recommendedName>
</protein>
<evidence type="ECO:0000256" key="1">
    <source>
        <dbReference type="ARBA" id="ARBA00022669"/>
    </source>
</evidence>
<dbReference type="CDD" id="cd00035">
    <property type="entry name" value="ChtBD1"/>
    <property type="match status" value="1"/>
</dbReference>
<evidence type="ECO:0000256" key="3">
    <source>
        <dbReference type="ARBA" id="ARBA00023157"/>
    </source>
</evidence>
<organism evidence="7 8">
    <name type="scientific">Solanum commersonii</name>
    <name type="common">Commerson's wild potato</name>
    <name type="synonym">Commerson's nightshade</name>
    <dbReference type="NCBI Taxonomy" id="4109"/>
    <lineage>
        <taxon>Eukaryota</taxon>
        <taxon>Viridiplantae</taxon>
        <taxon>Streptophyta</taxon>
        <taxon>Embryophyta</taxon>
        <taxon>Tracheophyta</taxon>
        <taxon>Spermatophyta</taxon>
        <taxon>Magnoliopsida</taxon>
        <taxon>eudicotyledons</taxon>
        <taxon>Gunneridae</taxon>
        <taxon>Pentapetalae</taxon>
        <taxon>asterids</taxon>
        <taxon>lamiids</taxon>
        <taxon>Solanales</taxon>
        <taxon>Solanaceae</taxon>
        <taxon>Solanoideae</taxon>
        <taxon>Solaneae</taxon>
        <taxon>Solanum</taxon>
    </lineage>
</organism>